<evidence type="ECO:0000256" key="9">
    <source>
        <dbReference type="ARBA" id="ARBA00023033"/>
    </source>
</evidence>
<dbReference type="InterPro" id="IPR013785">
    <property type="entry name" value="Aldolase_TIM"/>
</dbReference>
<keyword evidence="7" id="KW-0288">FMN</keyword>
<dbReference type="GO" id="GO:0018580">
    <property type="term" value="F:nitronate monooxygenase activity"/>
    <property type="evidence" value="ECO:0007669"/>
    <property type="project" value="UniProtKB-EC"/>
</dbReference>
<keyword evidence="13" id="KW-1185">Reference proteome</keyword>
<evidence type="ECO:0000256" key="10">
    <source>
        <dbReference type="ARBA" id="ARBA00031155"/>
    </source>
</evidence>
<dbReference type="Pfam" id="PF03060">
    <property type="entry name" value="NMO"/>
    <property type="match status" value="1"/>
</dbReference>
<reference evidence="12 13" key="1">
    <citation type="submission" date="2024-06" db="EMBL/GenBank/DDBJ databases">
        <title>Sorghum-associated microbial communities from plants grown in Nebraska, USA.</title>
        <authorList>
            <person name="Schachtman D."/>
        </authorList>
    </citation>
    <scope>NUCLEOTIDE SEQUENCE [LARGE SCALE GENOMIC DNA]</scope>
    <source>
        <strain evidence="12 13">1288</strain>
    </source>
</reference>
<evidence type="ECO:0000256" key="5">
    <source>
        <dbReference type="ARBA" id="ARBA00022575"/>
    </source>
</evidence>
<evidence type="ECO:0000256" key="2">
    <source>
        <dbReference type="ARBA" id="ARBA00003535"/>
    </source>
</evidence>
<evidence type="ECO:0000256" key="6">
    <source>
        <dbReference type="ARBA" id="ARBA00022630"/>
    </source>
</evidence>
<evidence type="ECO:0000256" key="1">
    <source>
        <dbReference type="ARBA" id="ARBA00001917"/>
    </source>
</evidence>
<dbReference type="PANTHER" id="PTHR42747:SF3">
    <property type="entry name" value="NITRONATE MONOOXYGENASE-RELATED"/>
    <property type="match status" value="1"/>
</dbReference>
<dbReference type="EMBL" id="JBEPME010000003">
    <property type="protein sequence ID" value="MET3657350.1"/>
    <property type="molecule type" value="Genomic_DNA"/>
</dbReference>
<dbReference type="Proteomes" id="UP001549104">
    <property type="component" value="Unassembled WGS sequence"/>
</dbReference>
<name>A0ABV2K8F1_SPOPS</name>
<keyword evidence="5" id="KW-0216">Detoxification</keyword>
<dbReference type="SUPFAM" id="SSF51412">
    <property type="entry name" value="Inosine monophosphate dehydrogenase (IMPDH)"/>
    <property type="match status" value="1"/>
</dbReference>
<dbReference type="InterPro" id="IPR004136">
    <property type="entry name" value="NMO"/>
</dbReference>
<gene>
    <name evidence="12" type="ORF">ABIC55_002437</name>
</gene>
<keyword evidence="9 12" id="KW-0503">Monooxygenase</keyword>
<dbReference type="CDD" id="cd04730">
    <property type="entry name" value="NPD_like"/>
    <property type="match status" value="1"/>
</dbReference>
<evidence type="ECO:0000313" key="13">
    <source>
        <dbReference type="Proteomes" id="UP001549104"/>
    </source>
</evidence>
<comment type="caution">
    <text evidence="12">The sequence shown here is derived from an EMBL/GenBank/DDBJ whole genome shotgun (WGS) entry which is preliminary data.</text>
</comment>
<dbReference type="Gene3D" id="3.20.20.70">
    <property type="entry name" value="Aldolase class I"/>
    <property type="match status" value="1"/>
</dbReference>
<evidence type="ECO:0000256" key="3">
    <source>
        <dbReference type="ARBA" id="ARBA00009881"/>
    </source>
</evidence>
<keyword evidence="6" id="KW-0285">Flavoprotein</keyword>
<evidence type="ECO:0000313" key="12">
    <source>
        <dbReference type="EMBL" id="MET3657350.1"/>
    </source>
</evidence>
<proteinExistence type="inferred from homology"/>
<organism evidence="12 13">
    <name type="scientific">Sporosarcina psychrophila</name>
    <name type="common">Bacillus psychrophilus</name>
    <dbReference type="NCBI Taxonomy" id="1476"/>
    <lineage>
        <taxon>Bacteria</taxon>
        <taxon>Bacillati</taxon>
        <taxon>Bacillota</taxon>
        <taxon>Bacilli</taxon>
        <taxon>Bacillales</taxon>
        <taxon>Caryophanaceae</taxon>
        <taxon>Sporosarcina</taxon>
    </lineage>
</organism>
<evidence type="ECO:0000256" key="7">
    <source>
        <dbReference type="ARBA" id="ARBA00022643"/>
    </source>
</evidence>
<comment type="cofactor">
    <cofactor evidence="1">
        <name>FMN</name>
        <dbReference type="ChEBI" id="CHEBI:58210"/>
    </cofactor>
</comment>
<dbReference type="RefSeq" id="WP_187046473.1">
    <property type="nucleotide sequence ID" value="NZ_CP146246.1"/>
</dbReference>
<dbReference type="PANTHER" id="PTHR42747">
    <property type="entry name" value="NITRONATE MONOOXYGENASE-RELATED"/>
    <property type="match status" value="1"/>
</dbReference>
<comment type="function">
    <text evidence="2">Nitronate monooxygenase that uses molecular oxygen to catalyze the oxidative denitrification of alkyl nitronates. Acts on propionate 3-nitronate (P3N), the presumed physiological substrate. Probably functions in the detoxification of P3N, a metabolic poison produced by plants and fungi as a defense mechanism.</text>
</comment>
<keyword evidence="8 12" id="KW-0560">Oxidoreductase</keyword>
<sequence>MNKLNLMAMLGIEHPIIQAPMAGVTTPEFVATSAEAGILGSIGAGYLSAEETRNFIREVKSLTMKPFALNLFVPETVNPSQEQLRGAYEALQPIGKELGIPQWNTPFSKTEFEGQVQVLIEEGVKVCSFTFGLPDEKTVQLLKGNDVFLIGTATSIEEAELAEQVGMDAVVVQGSEAGGHRGSFVGELKLISLNELLLKVVSSVRLPVIAAGGIASKEKMVDVLASGAQAVQIGTVLLAADESGAHPLYKQAVLDADKRCTVLTKAFSGKMARGISNRFISEMNEAIIAPYPFQNDLTKEIRKEAAKQGDTEFMSLWAGESVHLSTSGKLKNIIERFV</sequence>
<evidence type="ECO:0000256" key="4">
    <source>
        <dbReference type="ARBA" id="ARBA00013457"/>
    </source>
</evidence>
<protein>
    <recommendedName>
        <fullName evidence="4">Probable nitronate monooxygenase</fullName>
    </recommendedName>
    <alternativeName>
        <fullName evidence="10">Propionate 3-nitronate monooxygenase</fullName>
    </alternativeName>
</protein>
<comment type="similarity">
    <text evidence="3">Belongs to the nitronate monooxygenase family. NMO class I subfamily.</text>
</comment>
<evidence type="ECO:0000256" key="8">
    <source>
        <dbReference type="ARBA" id="ARBA00023002"/>
    </source>
</evidence>
<accession>A0ABV2K8F1</accession>
<evidence type="ECO:0000256" key="11">
    <source>
        <dbReference type="ARBA" id="ARBA00049401"/>
    </source>
</evidence>
<comment type="catalytic activity">
    <reaction evidence="11">
        <text>3 propionate 3-nitronate + 3 O2 + H2O = 3 3-oxopropanoate + 2 nitrate + nitrite + H2O2 + 3 H(+)</text>
        <dbReference type="Rhea" id="RHEA:57332"/>
        <dbReference type="ChEBI" id="CHEBI:15377"/>
        <dbReference type="ChEBI" id="CHEBI:15378"/>
        <dbReference type="ChEBI" id="CHEBI:15379"/>
        <dbReference type="ChEBI" id="CHEBI:16240"/>
        <dbReference type="ChEBI" id="CHEBI:16301"/>
        <dbReference type="ChEBI" id="CHEBI:17632"/>
        <dbReference type="ChEBI" id="CHEBI:33190"/>
        <dbReference type="ChEBI" id="CHEBI:136067"/>
    </reaction>
</comment>